<dbReference type="PANTHER" id="PTHR16186:SF10">
    <property type="entry name" value="SIGNAL-TRANSDUCING ADAPTOR PROTEIN 1"/>
    <property type="match status" value="1"/>
</dbReference>
<dbReference type="InterPro" id="IPR000980">
    <property type="entry name" value="SH2"/>
</dbReference>
<keyword evidence="1" id="KW-0597">Phosphoprotein</keyword>
<dbReference type="Gene3D" id="2.30.29.30">
    <property type="entry name" value="Pleckstrin-homology domain (PH domain)/Phosphotyrosine-binding domain (PTB)"/>
    <property type="match status" value="1"/>
</dbReference>
<organism evidence="7 8">
    <name type="scientific">Umbra pygmaea</name>
    <name type="common">Eastern mudminnow</name>
    <dbReference type="NCBI Taxonomy" id="75934"/>
    <lineage>
        <taxon>Eukaryota</taxon>
        <taxon>Metazoa</taxon>
        <taxon>Chordata</taxon>
        <taxon>Craniata</taxon>
        <taxon>Vertebrata</taxon>
        <taxon>Euteleostomi</taxon>
        <taxon>Actinopterygii</taxon>
        <taxon>Neopterygii</taxon>
        <taxon>Teleostei</taxon>
        <taxon>Protacanthopterygii</taxon>
        <taxon>Esociformes</taxon>
        <taxon>Umbridae</taxon>
        <taxon>Umbra</taxon>
    </lineage>
</organism>
<evidence type="ECO:0000313" key="8">
    <source>
        <dbReference type="Proteomes" id="UP001557470"/>
    </source>
</evidence>
<evidence type="ECO:0000256" key="4">
    <source>
        <dbReference type="SAM" id="MobiDB-lite"/>
    </source>
</evidence>
<evidence type="ECO:0000256" key="3">
    <source>
        <dbReference type="PROSITE-ProRule" id="PRU00191"/>
    </source>
</evidence>
<dbReference type="Proteomes" id="UP001557470">
    <property type="component" value="Unassembled WGS sequence"/>
</dbReference>
<protein>
    <recommendedName>
        <fullName evidence="9">Signal-transducing adaptor protein 1</fullName>
    </recommendedName>
</protein>
<dbReference type="Pfam" id="PF00169">
    <property type="entry name" value="PH"/>
    <property type="match status" value="1"/>
</dbReference>
<dbReference type="InterPro" id="IPR011993">
    <property type="entry name" value="PH-like_dom_sf"/>
</dbReference>
<evidence type="ECO:0000259" key="5">
    <source>
        <dbReference type="PROSITE" id="PS50001"/>
    </source>
</evidence>
<proteinExistence type="predicted"/>
<evidence type="ECO:0000256" key="1">
    <source>
        <dbReference type="ARBA" id="ARBA00022553"/>
    </source>
</evidence>
<name>A0ABD0X325_UMBPY</name>
<dbReference type="Pfam" id="PF00017">
    <property type="entry name" value="SH2"/>
    <property type="match status" value="1"/>
</dbReference>
<dbReference type="InterPro" id="IPR039111">
    <property type="entry name" value="STAP1/STAP2"/>
</dbReference>
<evidence type="ECO:0000259" key="6">
    <source>
        <dbReference type="PROSITE" id="PS50003"/>
    </source>
</evidence>
<keyword evidence="8" id="KW-1185">Reference proteome</keyword>
<evidence type="ECO:0000313" key="7">
    <source>
        <dbReference type="EMBL" id="KAL0974211.1"/>
    </source>
</evidence>
<dbReference type="PROSITE" id="PS50001">
    <property type="entry name" value="SH2"/>
    <property type="match status" value="1"/>
</dbReference>
<dbReference type="SUPFAM" id="SSF55550">
    <property type="entry name" value="SH2 domain"/>
    <property type="match status" value="1"/>
</dbReference>
<dbReference type="PROSITE" id="PS50003">
    <property type="entry name" value="PH_DOMAIN"/>
    <property type="match status" value="1"/>
</dbReference>
<dbReference type="Gene3D" id="3.30.505.10">
    <property type="entry name" value="SH2 domain"/>
    <property type="match status" value="1"/>
</dbReference>
<comment type="caution">
    <text evidence="7">The sequence shown here is derived from an EMBL/GenBank/DDBJ whole genome shotgun (WGS) entry which is preliminary data.</text>
</comment>
<accession>A0ABD0X325</accession>
<dbReference type="PANTHER" id="PTHR16186">
    <property type="entry name" value="SIGNAL-TRANSDUCING ADAPTOR PROTEIN-RELATED"/>
    <property type="match status" value="1"/>
</dbReference>
<evidence type="ECO:0008006" key="9">
    <source>
        <dbReference type="Google" id="ProtNLM"/>
    </source>
</evidence>
<dbReference type="InterPro" id="IPR036860">
    <property type="entry name" value="SH2_dom_sf"/>
</dbReference>
<dbReference type="AlphaFoldDB" id="A0ABD0X325"/>
<feature type="region of interest" description="Disordered" evidence="4">
    <location>
        <begin position="297"/>
        <end position="348"/>
    </location>
</feature>
<gene>
    <name evidence="7" type="ORF">UPYG_G00217130</name>
</gene>
<feature type="domain" description="SH2" evidence="5">
    <location>
        <begin position="163"/>
        <end position="268"/>
    </location>
</feature>
<evidence type="ECO:0000256" key="2">
    <source>
        <dbReference type="ARBA" id="ARBA00022999"/>
    </source>
</evidence>
<feature type="domain" description="PH" evidence="6">
    <location>
        <begin position="19"/>
        <end position="116"/>
    </location>
</feature>
<dbReference type="EMBL" id="JAGEUA010000006">
    <property type="protein sequence ID" value="KAL0974211.1"/>
    <property type="molecule type" value="Genomic_DNA"/>
</dbReference>
<dbReference type="SUPFAM" id="SSF50729">
    <property type="entry name" value="PH domain-like"/>
    <property type="match status" value="1"/>
</dbReference>
<keyword evidence="2 3" id="KW-0727">SH2 domain</keyword>
<reference evidence="7 8" key="1">
    <citation type="submission" date="2024-06" db="EMBL/GenBank/DDBJ databases">
        <authorList>
            <person name="Pan Q."/>
            <person name="Wen M."/>
            <person name="Jouanno E."/>
            <person name="Zahm M."/>
            <person name="Klopp C."/>
            <person name="Cabau C."/>
            <person name="Louis A."/>
            <person name="Berthelot C."/>
            <person name="Parey E."/>
            <person name="Roest Crollius H."/>
            <person name="Montfort J."/>
            <person name="Robinson-Rechavi M."/>
            <person name="Bouchez O."/>
            <person name="Lampietro C."/>
            <person name="Lopez Roques C."/>
            <person name="Donnadieu C."/>
            <person name="Postlethwait J."/>
            <person name="Bobe J."/>
            <person name="Verreycken H."/>
            <person name="Guiguen Y."/>
        </authorList>
    </citation>
    <scope>NUCLEOTIDE SEQUENCE [LARGE SCALE GENOMIC DNA]</scope>
    <source>
        <strain evidence="7">Up_M1</strain>
        <tissue evidence="7">Testis</tissue>
    </source>
</reference>
<dbReference type="SMART" id="SM00233">
    <property type="entry name" value="PH"/>
    <property type="match status" value="1"/>
</dbReference>
<dbReference type="InterPro" id="IPR001849">
    <property type="entry name" value="PH_domain"/>
</dbReference>
<sequence>MAAPTRQVFKRRETITALPLYYSGYLLKKYTGEKEFKKFYGELRGSAIFLYTDETNDTYSEKLDLTTLKSMALDSPYKKERPTIYTLTFCNEEVHLKVDNPDTGEEWRGFIMTVTTKEIPSKLQLLPGQMLRLQEVLSEEQKRQNPPRHPPTALHINPFSEDTYDDSLSGIPCCFFSVSRQAAEGMLKENPGYGSIILRPSTDQTNYSITLRQDHPSGPVMKNYRVLSTDTGFVIALDDPVNVPSLEAVLDHFMKETEYRLRPYQVPLAYDTRIDLPPPLPSKPVPRARVAPMIHTQLQTGSKPPSYPIPPRPSKSTHAGNEYQEVDDKNQKAGDVPTPGRCQIWKPA</sequence>